<evidence type="ECO:0000256" key="3">
    <source>
        <dbReference type="ARBA" id="ARBA00022617"/>
    </source>
</evidence>
<dbReference type="GO" id="GO:0005506">
    <property type="term" value="F:iron ion binding"/>
    <property type="evidence" value="ECO:0007669"/>
    <property type="project" value="InterPro"/>
</dbReference>
<keyword evidence="5" id="KW-0560">Oxidoreductase</keyword>
<evidence type="ECO:0000256" key="2">
    <source>
        <dbReference type="ARBA" id="ARBA00010617"/>
    </source>
</evidence>
<evidence type="ECO:0000256" key="4">
    <source>
        <dbReference type="ARBA" id="ARBA00022723"/>
    </source>
</evidence>
<evidence type="ECO:0000313" key="9">
    <source>
        <dbReference type="EnsemblMetazoa" id="SCAU014479-PA"/>
    </source>
</evidence>
<dbReference type="InterPro" id="IPR002401">
    <property type="entry name" value="Cyt_P450_E_grp-I"/>
</dbReference>
<sequence>MSVAFWLIFAFLIAFSIQWLWSRRRFYAMIFKIPGPVGFPILGAALKLMPKEAILKTIHEHSERHGSLMFSWLGTYPFLVVTEPDIVRDILTSPDCVNKSLVYEAINNCTGKGLFGLEDPQWSIHRKHLNATFSQKVLLSFLPIFNEEANELLRTFDDKYECAEIITVLQSFALKTAIRTTMGYNCGGRSIDGDSNHKLLTNYQCLVENMTEMAFSPWLAKDFLRKLLRIYEPYQKAKADIQKFLRELINKKYVSDESDFQPHGPKVFVDHAILLMRKNIFSRQNVEDEVNVIVIGAFETTANTIGFALILLAMFPEYQQKVFEELLAIFPKRGEFEVTYENVRDMIYMDMVLNESMRIFTPVPLVARQNSKDLKLSNGITLPAGIQICINIFTMHRRKDIWGSRANIFNPDNFLPSNMELKHPYAFIPFTKGLRNCIGWRYGLILAKVVLAKMLRNYIFTTDFKYKDLEFIEAVVLKLEQVPVLKIRKREY</sequence>
<name>A0A1I8Q713_STOCA</name>
<dbReference type="KEGG" id="scac:106086856"/>
<protein>
    <recommendedName>
        <fullName evidence="11">Cytochrome P450</fullName>
    </recommendedName>
</protein>
<keyword evidence="6 8" id="KW-0408">Iron</keyword>
<evidence type="ECO:0008006" key="11">
    <source>
        <dbReference type="Google" id="ProtNLM"/>
    </source>
</evidence>
<reference evidence="9" key="1">
    <citation type="submission" date="2020-05" db="UniProtKB">
        <authorList>
            <consortium name="EnsemblMetazoa"/>
        </authorList>
    </citation>
    <scope>IDENTIFICATION</scope>
    <source>
        <strain evidence="9">USDA</strain>
    </source>
</reference>
<dbReference type="OrthoDB" id="1470350at2759"/>
<keyword evidence="3 8" id="KW-0349">Heme</keyword>
<dbReference type="VEuPathDB" id="VectorBase:SCAU014479"/>
<dbReference type="GO" id="GO:0004497">
    <property type="term" value="F:monooxygenase activity"/>
    <property type="evidence" value="ECO:0007669"/>
    <property type="project" value="UniProtKB-KW"/>
</dbReference>
<evidence type="ECO:0000256" key="6">
    <source>
        <dbReference type="ARBA" id="ARBA00023004"/>
    </source>
</evidence>
<dbReference type="Pfam" id="PF00067">
    <property type="entry name" value="p450"/>
    <property type="match status" value="1"/>
</dbReference>
<dbReference type="PRINTS" id="PR00463">
    <property type="entry name" value="EP450I"/>
</dbReference>
<evidence type="ECO:0000256" key="7">
    <source>
        <dbReference type="ARBA" id="ARBA00023033"/>
    </source>
</evidence>
<gene>
    <name evidence="9" type="primary">106086856</name>
</gene>
<keyword evidence="10" id="KW-1185">Reference proteome</keyword>
<proteinExistence type="inferred from homology"/>
<dbReference type="EnsemblMetazoa" id="SCAU014479-RA">
    <property type="protein sequence ID" value="SCAU014479-PA"/>
    <property type="gene ID" value="SCAU014479"/>
</dbReference>
<keyword evidence="4 8" id="KW-0479">Metal-binding</keyword>
<dbReference type="PANTHER" id="PTHR24291:SF50">
    <property type="entry name" value="BIFUNCTIONAL ALBAFLAVENONE MONOOXYGENASE_TERPENE SYNTHASE"/>
    <property type="match status" value="1"/>
</dbReference>
<dbReference type="Gene3D" id="1.10.630.10">
    <property type="entry name" value="Cytochrome P450"/>
    <property type="match status" value="1"/>
</dbReference>
<evidence type="ECO:0000256" key="1">
    <source>
        <dbReference type="ARBA" id="ARBA00001971"/>
    </source>
</evidence>
<dbReference type="STRING" id="35570.A0A1I8Q713"/>
<dbReference type="Proteomes" id="UP000095300">
    <property type="component" value="Unassembled WGS sequence"/>
</dbReference>
<dbReference type="InterPro" id="IPR036396">
    <property type="entry name" value="Cyt_P450_sf"/>
</dbReference>
<dbReference type="InterPro" id="IPR050196">
    <property type="entry name" value="Cytochrome_P450_Monoox"/>
</dbReference>
<accession>A0A1I8Q713</accession>
<dbReference type="GO" id="GO:0020037">
    <property type="term" value="F:heme binding"/>
    <property type="evidence" value="ECO:0007669"/>
    <property type="project" value="InterPro"/>
</dbReference>
<dbReference type="SUPFAM" id="SSF48264">
    <property type="entry name" value="Cytochrome P450"/>
    <property type="match status" value="1"/>
</dbReference>
<dbReference type="GO" id="GO:0016705">
    <property type="term" value="F:oxidoreductase activity, acting on paired donors, with incorporation or reduction of molecular oxygen"/>
    <property type="evidence" value="ECO:0007669"/>
    <property type="project" value="InterPro"/>
</dbReference>
<comment type="similarity">
    <text evidence="2">Belongs to the cytochrome P450 family.</text>
</comment>
<evidence type="ECO:0000313" key="10">
    <source>
        <dbReference type="Proteomes" id="UP000095300"/>
    </source>
</evidence>
<evidence type="ECO:0000256" key="5">
    <source>
        <dbReference type="ARBA" id="ARBA00023002"/>
    </source>
</evidence>
<dbReference type="AlphaFoldDB" id="A0A1I8Q713"/>
<organism evidence="9 10">
    <name type="scientific">Stomoxys calcitrans</name>
    <name type="common">Stable fly</name>
    <name type="synonym">Conops calcitrans</name>
    <dbReference type="NCBI Taxonomy" id="35570"/>
    <lineage>
        <taxon>Eukaryota</taxon>
        <taxon>Metazoa</taxon>
        <taxon>Ecdysozoa</taxon>
        <taxon>Arthropoda</taxon>
        <taxon>Hexapoda</taxon>
        <taxon>Insecta</taxon>
        <taxon>Pterygota</taxon>
        <taxon>Neoptera</taxon>
        <taxon>Endopterygota</taxon>
        <taxon>Diptera</taxon>
        <taxon>Brachycera</taxon>
        <taxon>Muscomorpha</taxon>
        <taxon>Muscoidea</taxon>
        <taxon>Muscidae</taxon>
        <taxon>Stomoxys</taxon>
    </lineage>
</organism>
<keyword evidence="7" id="KW-0503">Monooxygenase</keyword>
<dbReference type="InterPro" id="IPR001128">
    <property type="entry name" value="Cyt_P450"/>
</dbReference>
<comment type="cofactor">
    <cofactor evidence="1 8">
        <name>heme</name>
        <dbReference type="ChEBI" id="CHEBI:30413"/>
    </cofactor>
</comment>
<evidence type="ECO:0000256" key="8">
    <source>
        <dbReference type="PIRSR" id="PIRSR602401-1"/>
    </source>
</evidence>
<feature type="binding site" description="axial binding residue" evidence="8">
    <location>
        <position position="437"/>
    </location>
    <ligand>
        <name>heme</name>
        <dbReference type="ChEBI" id="CHEBI:30413"/>
    </ligand>
    <ligandPart>
        <name>Fe</name>
        <dbReference type="ChEBI" id="CHEBI:18248"/>
    </ligandPart>
</feature>
<dbReference type="PRINTS" id="PR00385">
    <property type="entry name" value="P450"/>
</dbReference>
<dbReference type="PANTHER" id="PTHR24291">
    <property type="entry name" value="CYTOCHROME P450 FAMILY 4"/>
    <property type="match status" value="1"/>
</dbReference>